<dbReference type="EMBL" id="PVZF01000011">
    <property type="protein sequence ID" value="PRY12106.1"/>
    <property type="molecule type" value="Genomic_DNA"/>
</dbReference>
<evidence type="ECO:0000313" key="3">
    <source>
        <dbReference type="EMBL" id="PRY12106.1"/>
    </source>
</evidence>
<sequence length="146" mass="15606">MTAPTRATNPPANPTATPDADPGRPHALNQTWCDAFNAGDLEALMATYEEDAVIVPGPGAEPLRGHPAIRVALQQFLALGGTLEYTPSYWLVEDELVLSSIRFRMTGGHDAEGNLVPLAGTTTEVLRRQPDGTVKYVIDHPFGGSL</sequence>
<feature type="compositionally biased region" description="Low complexity" evidence="1">
    <location>
        <begin position="1"/>
        <end position="20"/>
    </location>
</feature>
<dbReference type="InterPro" id="IPR037401">
    <property type="entry name" value="SnoaL-like"/>
</dbReference>
<comment type="caution">
    <text evidence="3">The sequence shown here is derived from an EMBL/GenBank/DDBJ whole genome shotgun (WGS) entry which is preliminary data.</text>
</comment>
<feature type="domain" description="SnoaL-like" evidence="2">
    <location>
        <begin position="31"/>
        <end position="128"/>
    </location>
</feature>
<gene>
    <name evidence="3" type="ORF">CLV37_11162</name>
</gene>
<proteinExistence type="predicted"/>
<dbReference type="Proteomes" id="UP000238083">
    <property type="component" value="Unassembled WGS sequence"/>
</dbReference>
<protein>
    <submittedName>
        <fullName evidence="3">Uncharacterized protein (TIGR02246 family)</fullName>
    </submittedName>
</protein>
<evidence type="ECO:0000313" key="4">
    <source>
        <dbReference type="Proteomes" id="UP000238083"/>
    </source>
</evidence>
<dbReference type="Pfam" id="PF12680">
    <property type="entry name" value="SnoaL_2"/>
    <property type="match status" value="1"/>
</dbReference>
<evidence type="ECO:0000259" key="2">
    <source>
        <dbReference type="Pfam" id="PF12680"/>
    </source>
</evidence>
<dbReference type="InterPro" id="IPR032710">
    <property type="entry name" value="NTF2-like_dom_sf"/>
</dbReference>
<dbReference type="OrthoDB" id="674363at2"/>
<dbReference type="SUPFAM" id="SSF54427">
    <property type="entry name" value="NTF2-like"/>
    <property type="match status" value="1"/>
</dbReference>
<name>A0A2T0QZI4_9ACTN</name>
<evidence type="ECO:0000256" key="1">
    <source>
        <dbReference type="SAM" id="MobiDB-lite"/>
    </source>
</evidence>
<feature type="region of interest" description="Disordered" evidence="1">
    <location>
        <begin position="1"/>
        <end position="26"/>
    </location>
</feature>
<organism evidence="3 4">
    <name type="scientific">Kineococcus rhizosphaerae</name>
    <dbReference type="NCBI Taxonomy" id="559628"/>
    <lineage>
        <taxon>Bacteria</taxon>
        <taxon>Bacillati</taxon>
        <taxon>Actinomycetota</taxon>
        <taxon>Actinomycetes</taxon>
        <taxon>Kineosporiales</taxon>
        <taxon>Kineosporiaceae</taxon>
        <taxon>Kineococcus</taxon>
    </lineage>
</organism>
<dbReference type="RefSeq" id="WP_106213624.1">
    <property type="nucleotide sequence ID" value="NZ_PVZF01000011.1"/>
</dbReference>
<reference evidence="3 4" key="1">
    <citation type="submission" date="2018-03" db="EMBL/GenBank/DDBJ databases">
        <title>Genomic Encyclopedia of Archaeal and Bacterial Type Strains, Phase II (KMG-II): from individual species to whole genera.</title>
        <authorList>
            <person name="Goeker M."/>
        </authorList>
    </citation>
    <scope>NUCLEOTIDE SEQUENCE [LARGE SCALE GENOMIC DNA]</scope>
    <source>
        <strain evidence="3 4">DSM 19711</strain>
    </source>
</reference>
<dbReference type="AlphaFoldDB" id="A0A2T0QZI4"/>
<keyword evidence="4" id="KW-1185">Reference proteome</keyword>
<accession>A0A2T0QZI4</accession>
<dbReference type="Gene3D" id="3.10.450.50">
    <property type="match status" value="1"/>
</dbReference>